<name>A0A0R3K0R7_CALMK</name>
<organism evidence="1 2">
    <name type="scientific">Caloramator mitchellensis</name>
    <dbReference type="NCBI Taxonomy" id="908809"/>
    <lineage>
        <taxon>Bacteria</taxon>
        <taxon>Bacillati</taxon>
        <taxon>Bacillota</taxon>
        <taxon>Clostridia</taxon>
        <taxon>Eubacteriales</taxon>
        <taxon>Clostridiaceae</taxon>
        <taxon>Caloramator</taxon>
    </lineage>
</organism>
<proteinExistence type="predicted"/>
<dbReference type="OrthoDB" id="1955077at2"/>
<dbReference type="Proteomes" id="UP000052015">
    <property type="component" value="Unassembled WGS sequence"/>
</dbReference>
<gene>
    <name evidence="1" type="ORF">ABG79_02369</name>
</gene>
<keyword evidence="2" id="KW-1185">Reference proteome</keyword>
<evidence type="ECO:0000313" key="2">
    <source>
        <dbReference type="Proteomes" id="UP000052015"/>
    </source>
</evidence>
<reference evidence="1 2" key="1">
    <citation type="submission" date="2015-09" db="EMBL/GenBank/DDBJ databases">
        <title>Draft genome sequence of a Caloramator mitchellensis, a moderate thermophile from the Great Artesian Basin of Australia.</title>
        <authorList>
            <person name="Patel B.K."/>
        </authorList>
    </citation>
    <scope>NUCLEOTIDE SEQUENCE [LARGE SCALE GENOMIC DNA]</scope>
    <source>
        <strain evidence="1 2">VF08</strain>
    </source>
</reference>
<evidence type="ECO:0008006" key="3">
    <source>
        <dbReference type="Google" id="ProtNLM"/>
    </source>
</evidence>
<sequence>MLTESTFQSGIKRLINEFSEKGFNPSIERIKQWFEYMKDMTDEEFKQRIDWVLKNVSFAPSMADIFKAEVNINNTWKEFDFSFLKGGDNNATDK</sequence>
<dbReference type="EMBL" id="LKHP01000024">
    <property type="protein sequence ID" value="KRQ85855.1"/>
    <property type="molecule type" value="Genomic_DNA"/>
</dbReference>
<dbReference type="RefSeq" id="WP_057979646.1">
    <property type="nucleotide sequence ID" value="NZ_LKHP01000024.1"/>
</dbReference>
<dbReference type="AlphaFoldDB" id="A0A0R3K0R7"/>
<accession>A0A0R3K0R7</accession>
<comment type="caution">
    <text evidence="1">The sequence shown here is derived from an EMBL/GenBank/DDBJ whole genome shotgun (WGS) entry which is preliminary data.</text>
</comment>
<protein>
    <recommendedName>
        <fullName evidence="3">Loader and inhibitor of phage G40P</fullName>
    </recommendedName>
</protein>
<dbReference type="STRING" id="908809.ABG79_02369"/>
<evidence type="ECO:0000313" key="1">
    <source>
        <dbReference type="EMBL" id="KRQ85855.1"/>
    </source>
</evidence>